<name>A0AA38HSZ6_9CUCU</name>
<dbReference type="EMBL" id="JALNTZ010000008">
    <property type="protein sequence ID" value="KAJ3642177.1"/>
    <property type="molecule type" value="Genomic_DNA"/>
</dbReference>
<dbReference type="Proteomes" id="UP001168821">
    <property type="component" value="Unassembled WGS sequence"/>
</dbReference>
<evidence type="ECO:0000313" key="1">
    <source>
        <dbReference type="EMBL" id="KAJ3642177.1"/>
    </source>
</evidence>
<sequence>MNEVIKLTDENNNIHKSLIDSFDSEPGYYYQVIRSMLTPGHETELIYWLKSFGLIPNTQICNNAKVNEDCNKVMEWIPVKTIDYYQWKCKNCCEKKSIRENSVFQDVRCNFKNSIRILLGWCKGYDVDTMANILGVKKQTVKVMYSVVAATARKHLKSNQTNKKIGGPGVIVIIDTYPEGCTNSARPIQANRPILCIAEVKNIPPTYWFEALNRHNRNNQDQIQAIKDHVLKVIKDVVLPGSILVTRQDSTFCSYFDFQSLRHLYPTVVSVEGLERHNSENQNIFPNLEVIWKLALNVCEEAQFFGYDQVPNFLISQMWHSRFGSEAFEMLLNRLTDMQ</sequence>
<comment type="caution">
    <text evidence="1">The sequence shown here is derived from an EMBL/GenBank/DDBJ whole genome shotgun (WGS) entry which is preliminary data.</text>
</comment>
<keyword evidence="2" id="KW-1185">Reference proteome</keyword>
<dbReference type="AlphaFoldDB" id="A0AA38HSZ6"/>
<proteinExistence type="predicted"/>
<protein>
    <submittedName>
        <fullName evidence="1">Uncharacterized protein</fullName>
    </submittedName>
</protein>
<accession>A0AA38HSZ6</accession>
<gene>
    <name evidence="1" type="ORF">Zmor_024986</name>
</gene>
<organism evidence="1 2">
    <name type="scientific">Zophobas morio</name>
    <dbReference type="NCBI Taxonomy" id="2755281"/>
    <lineage>
        <taxon>Eukaryota</taxon>
        <taxon>Metazoa</taxon>
        <taxon>Ecdysozoa</taxon>
        <taxon>Arthropoda</taxon>
        <taxon>Hexapoda</taxon>
        <taxon>Insecta</taxon>
        <taxon>Pterygota</taxon>
        <taxon>Neoptera</taxon>
        <taxon>Endopterygota</taxon>
        <taxon>Coleoptera</taxon>
        <taxon>Polyphaga</taxon>
        <taxon>Cucujiformia</taxon>
        <taxon>Tenebrionidae</taxon>
        <taxon>Zophobas</taxon>
    </lineage>
</organism>
<evidence type="ECO:0000313" key="2">
    <source>
        <dbReference type="Proteomes" id="UP001168821"/>
    </source>
</evidence>
<reference evidence="1" key="1">
    <citation type="journal article" date="2023" name="G3 (Bethesda)">
        <title>Whole genome assemblies of Zophobas morio and Tenebrio molitor.</title>
        <authorList>
            <person name="Kaur S."/>
            <person name="Stinson S.A."/>
            <person name="diCenzo G.C."/>
        </authorList>
    </citation>
    <scope>NUCLEOTIDE SEQUENCE</scope>
    <source>
        <strain evidence="1">QUZm001</strain>
    </source>
</reference>